<protein>
    <submittedName>
        <fullName evidence="2">Uncharacterized protein</fullName>
    </submittedName>
</protein>
<feature type="transmembrane region" description="Helical" evidence="1">
    <location>
        <begin position="12"/>
        <end position="30"/>
    </location>
</feature>
<keyword evidence="1" id="KW-0472">Membrane</keyword>
<reference evidence="2" key="1">
    <citation type="submission" date="2020-08" db="EMBL/GenBank/DDBJ databases">
        <title>Genome public.</title>
        <authorList>
            <person name="Liu C."/>
            <person name="Sun Q."/>
        </authorList>
    </citation>
    <scope>NUCLEOTIDE SEQUENCE</scope>
    <source>
        <strain evidence="2">NSJ-12</strain>
    </source>
</reference>
<evidence type="ECO:0000313" key="3">
    <source>
        <dbReference type="Proteomes" id="UP000655830"/>
    </source>
</evidence>
<proteinExistence type="predicted"/>
<comment type="caution">
    <text evidence="2">The sequence shown here is derived from an EMBL/GenBank/DDBJ whole genome shotgun (WGS) entry which is preliminary data.</text>
</comment>
<evidence type="ECO:0000313" key="2">
    <source>
        <dbReference type="EMBL" id="MBC8581448.1"/>
    </source>
</evidence>
<accession>A0A926ENT9</accession>
<organism evidence="2 3">
    <name type="scientific">Zhenhengia yiwuensis</name>
    <dbReference type="NCBI Taxonomy" id="2763666"/>
    <lineage>
        <taxon>Bacteria</taxon>
        <taxon>Bacillati</taxon>
        <taxon>Bacillota</taxon>
        <taxon>Clostridia</taxon>
        <taxon>Lachnospirales</taxon>
        <taxon>Lachnospiraceae</taxon>
        <taxon>Zhenhengia</taxon>
    </lineage>
</organism>
<gene>
    <name evidence="2" type="ORF">H8718_18315</name>
</gene>
<keyword evidence="3" id="KW-1185">Reference proteome</keyword>
<sequence>MIIRRRNTWSDKGVSFACIMTSVLLISNNIKMYQVLGHMNSVDLICSIGGILFGALFLYTSRMKYLELEHNYISWYTWFFVKHTLKREEIKDIKMKTYYIIVVKQNNKEVWIPTRCVKLNDLEEGKKVLRTYAISDLEEVEK</sequence>
<feature type="transmembrane region" description="Helical" evidence="1">
    <location>
        <begin position="42"/>
        <end position="60"/>
    </location>
</feature>
<dbReference type="RefSeq" id="WP_249334375.1">
    <property type="nucleotide sequence ID" value="NZ_JACRSY010000052.1"/>
</dbReference>
<dbReference type="EMBL" id="JACRSY010000052">
    <property type="protein sequence ID" value="MBC8581448.1"/>
    <property type="molecule type" value="Genomic_DNA"/>
</dbReference>
<keyword evidence="1" id="KW-1133">Transmembrane helix</keyword>
<evidence type="ECO:0000256" key="1">
    <source>
        <dbReference type="SAM" id="Phobius"/>
    </source>
</evidence>
<dbReference type="Proteomes" id="UP000655830">
    <property type="component" value="Unassembled WGS sequence"/>
</dbReference>
<dbReference type="AlphaFoldDB" id="A0A926ENT9"/>
<keyword evidence="1" id="KW-0812">Transmembrane</keyword>
<name>A0A926ENT9_9FIRM</name>